<feature type="region of interest" description="Disordered" evidence="1">
    <location>
        <begin position="108"/>
        <end position="147"/>
    </location>
</feature>
<accession>A0ABX0DB52</accession>
<keyword evidence="2" id="KW-0812">Transmembrane</keyword>
<reference evidence="3 4" key="1">
    <citation type="submission" date="2020-02" db="EMBL/GenBank/DDBJ databases">
        <title>Genome sequence of the type strain DSM 27180 of Arthrobacter silviterrae.</title>
        <authorList>
            <person name="Gao J."/>
            <person name="Sun J."/>
        </authorList>
    </citation>
    <scope>NUCLEOTIDE SEQUENCE [LARGE SCALE GENOMIC DNA]</scope>
    <source>
        <strain evidence="3 4">DSM 27180</strain>
    </source>
</reference>
<protein>
    <submittedName>
        <fullName evidence="3">Uncharacterized protein</fullName>
    </submittedName>
</protein>
<dbReference type="EMBL" id="JAAKZI010000019">
    <property type="protein sequence ID" value="NGN84118.1"/>
    <property type="molecule type" value="Genomic_DNA"/>
</dbReference>
<evidence type="ECO:0000256" key="2">
    <source>
        <dbReference type="SAM" id="Phobius"/>
    </source>
</evidence>
<proteinExistence type="predicted"/>
<keyword evidence="2" id="KW-0472">Membrane</keyword>
<keyword evidence="2" id="KW-1133">Transmembrane helix</keyword>
<gene>
    <name evidence="3" type="ORF">G6N77_11690</name>
</gene>
<evidence type="ECO:0000256" key="1">
    <source>
        <dbReference type="SAM" id="MobiDB-lite"/>
    </source>
</evidence>
<feature type="compositionally biased region" description="Gly residues" evidence="1">
    <location>
        <begin position="116"/>
        <end position="140"/>
    </location>
</feature>
<comment type="caution">
    <text evidence="3">The sequence shown here is derived from an EMBL/GenBank/DDBJ whole genome shotgun (WGS) entry which is preliminary data.</text>
</comment>
<evidence type="ECO:0000313" key="4">
    <source>
        <dbReference type="Proteomes" id="UP000479226"/>
    </source>
</evidence>
<feature type="compositionally biased region" description="Polar residues" evidence="1">
    <location>
        <begin position="28"/>
        <end position="37"/>
    </location>
</feature>
<dbReference type="Proteomes" id="UP000479226">
    <property type="component" value="Unassembled WGS sequence"/>
</dbReference>
<evidence type="ECO:0000313" key="3">
    <source>
        <dbReference type="EMBL" id="NGN84118.1"/>
    </source>
</evidence>
<organism evidence="3 4">
    <name type="scientific">Arthrobacter silviterrae</name>
    <dbReference type="NCBI Taxonomy" id="2026658"/>
    <lineage>
        <taxon>Bacteria</taxon>
        <taxon>Bacillati</taxon>
        <taxon>Actinomycetota</taxon>
        <taxon>Actinomycetes</taxon>
        <taxon>Micrococcales</taxon>
        <taxon>Micrococcaceae</taxon>
        <taxon>Arthrobacter</taxon>
    </lineage>
</organism>
<feature type="region of interest" description="Disordered" evidence="1">
    <location>
        <begin position="1"/>
        <end position="59"/>
    </location>
</feature>
<sequence>MSQEAPENDAAGRVPDARDGGARPYNPPTQALPSTGQPPGAQFSAAGPGTPPVWRGTNSTMAAPLKKRWWTIPKVIIAGAIAVLLSGGVGGAVGYGIGHASVPHHGFGQSGQLRYGHGGLGNGTIPGQGGTGGNGSGSNSGSGSSNP</sequence>
<feature type="transmembrane region" description="Helical" evidence="2">
    <location>
        <begin position="75"/>
        <end position="97"/>
    </location>
</feature>
<dbReference type="RefSeq" id="WP_165182345.1">
    <property type="nucleotide sequence ID" value="NZ_JAAKZI010000019.1"/>
</dbReference>
<name>A0ABX0DB52_9MICC</name>
<keyword evidence="4" id="KW-1185">Reference proteome</keyword>